<organism evidence="2 3">
    <name type="scientific">Kipferlia bialata</name>
    <dbReference type="NCBI Taxonomy" id="797122"/>
    <lineage>
        <taxon>Eukaryota</taxon>
        <taxon>Metamonada</taxon>
        <taxon>Carpediemonas-like organisms</taxon>
        <taxon>Kipferlia</taxon>
    </lineage>
</organism>
<reference evidence="2 3" key="1">
    <citation type="journal article" date="2018" name="PLoS ONE">
        <title>The draft genome of Kipferlia bialata reveals reductive genome evolution in fornicate parasites.</title>
        <authorList>
            <person name="Tanifuji G."/>
            <person name="Takabayashi S."/>
            <person name="Kume K."/>
            <person name="Takagi M."/>
            <person name="Nakayama T."/>
            <person name="Kamikawa R."/>
            <person name="Inagaki Y."/>
            <person name="Hashimoto T."/>
        </authorList>
    </citation>
    <scope>NUCLEOTIDE SEQUENCE [LARGE SCALE GENOMIC DNA]</scope>
    <source>
        <strain evidence="2">NY0173</strain>
    </source>
</reference>
<accession>A0A9K3CSB7</accession>
<evidence type="ECO:0000256" key="1">
    <source>
        <dbReference type="SAM" id="MobiDB-lite"/>
    </source>
</evidence>
<dbReference type="AlphaFoldDB" id="A0A9K3CSB7"/>
<gene>
    <name evidence="2" type="ORF">KIPB_002347</name>
</gene>
<protein>
    <submittedName>
        <fullName evidence="2">Uncharacterized protein</fullName>
    </submittedName>
</protein>
<comment type="caution">
    <text evidence="2">The sequence shown here is derived from an EMBL/GenBank/DDBJ whole genome shotgun (WGS) entry which is preliminary data.</text>
</comment>
<evidence type="ECO:0000313" key="2">
    <source>
        <dbReference type="EMBL" id="GIQ81395.1"/>
    </source>
</evidence>
<feature type="region of interest" description="Disordered" evidence="1">
    <location>
        <begin position="585"/>
        <end position="619"/>
    </location>
</feature>
<keyword evidence="3" id="KW-1185">Reference proteome</keyword>
<dbReference type="Proteomes" id="UP000265618">
    <property type="component" value="Unassembled WGS sequence"/>
</dbReference>
<sequence>MQPVTEGSLEDLCRVCPDEDPLSVLHLAEHLCSNRRYASAVSLAFSILTLFPVPESQAESAASPWCRTIHCALLSASQGGRVWTPEAQQALMYIHANINVIPVGLARLVLRVHTARLSVLPVYPDAMARGLAVRLREVGHSVDAEVVHFVHQWIEMPLIKRKMIAGSGDRMRWLSLSAGLPLCLRAVAQARLAAIIPVPIPPPTAVTSHPVPPAAALAYCSAALEAAFLRLSPSLLSHVRMLDSLSSRPACLSLIPEIVTPLAMSGALLSGHVGECPALLSAWGMDTFPLSLLSSVPPYTLRAPTDVLKMCRDNVAVCPSAALAIATVVVAGAKPPQHLSRQWSSTVLKSARLMALGRAYPAPLSLKIAIGTIGLGSVSVPDTMGTAEGVRSVREMLPADPCSPYLQAALRVAKGEALTEGGGEGAADENADVPNSAPIPLEKLYSGPFGASCLALGALSMLHVSEYSKAAGLVQRCLAAPPTPHCPAPNSGDLEYALCCCEALTNRLDNARQAMTRCLAADPKHGGGLRAKQLLEDEDTAQNGAHELKLGAVAALSVAGYGVKGDVNGPDLSVVGDICRLVSKGEGHKGTPHVPRSQRANRPGAGGGGRGENDYPAYQGENQALDSSLVSGGSWGDSSLVSRVDSDRVGSRARHQASGAPRGPPPIGRPGRPTRRYDDASPDMRGSALVDPQGRRGTPGIPLPTPSGSIRTGQLDSQLDDVARRRRERERQAELATSPSEFGASSIAAGVSNMGSSFGGMSMSFSELGPSPAAGGRANGVTPVRTPMEQGVNGVTPTGPSFGNHSVLGSGMAVDPGSVPRPGRQGGAAFATPVDATPGGAFVSPLMDESPVMRSPPILRRGLQRPPPPSSVAARQGPNGGSVISAFSPFSAFDAGSSFQ</sequence>
<feature type="region of interest" description="Disordered" evidence="1">
    <location>
        <begin position="641"/>
        <end position="715"/>
    </location>
</feature>
<dbReference type="EMBL" id="BDIP01000381">
    <property type="protein sequence ID" value="GIQ81395.1"/>
    <property type="molecule type" value="Genomic_DNA"/>
</dbReference>
<proteinExistence type="predicted"/>
<evidence type="ECO:0000313" key="3">
    <source>
        <dbReference type="Proteomes" id="UP000265618"/>
    </source>
</evidence>
<name>A0A9K3CSB7_9EUKA</name>
<feature type="region of interest" description="Disordered" evidence="1">
    <location>
        <begin position="845"/>
        <end position="887"/>
    </location>
</feature>
<feature type="compositionally biased region" description="Polar residues" evidence="1">
    <location>
        <begin position="706"/>
        <end position="715"/>
    </location>
</feature>